<dbReference type="Pfam" id="PF12864">
    <property type="entry name" value="DUF3822"/>
    <property type="match status" value="1"/>
</dbReference>
<reference evidence="1 2" key="1">
    <citation type="journal article" date="2017" name="Int. J. Syst. Evol. Microbiol.">
        <title>Arachidicoccus ginsenosidivorans sp. nov., with ginsenoside-converting activity isolated from ginseng cultivating soil.</title>
        <authorList>
            <person name="Siddiqi M.Z."/>
            <person name="Aslam Z."/>
            <person name="Im W.T."/>
        </authorList>
    </citation>
    <scope>NUCLEOTIDE SEQUENCE [LARGE SCALE GENOMIC DNA]</scope>
    <source>
        <strain evidence="1 2">Gsoil 809</strain>
    </source>
</reference>
<keyword evidence="2" id="KW-1185">Reference proteome</keyword>
<gene>
    <name evidence="1" type="ORF">FSB73_03780</name>
</gene>
<dbReference type="KEGG" id="agi:FSB73_03780"/>
<dbReference type="Gene3D" id="3.30.420.260">
    <property type="match status" value="1"/>
</dbReference>
<dbReference type="EMBL" id="CP042434">
    <property type="protein sequence ID" value="QEC70927.1"/>
    <property type="molecule type" value="Genomic_DNA"/>
</dbReference>
<dbReference type="RefSeq" id="WP_146780187.1">
    <property type="nucleotide sequence ID" value="NZ_CP042434.1"/>
</dbReference>
<evidence type="ECO:0000313" key="1">
    <source>
        <dbReference type="EMBL" id="QEC70927.1"/>
    </source>
</evidence>
<organism evidence="1 2">
    <name type="scientific">Arachidicoccus ginsenosidivorans</name>
    <dbReference type="NCBI Taxonomy" id="496057"/>
    <lineage>
        <taxon>Bacteria</taxon>
        <taxon>Pseudomonadati</taxon>
        <taxon>Bacteroidota</taxon>
        <taxon>Chitinophagia</taxon>
        <taxon>Chitinophagales</taxon>
        <taxon>Chitinophagaceae</taxon>
        <taxon>Arachidicoccus</taxon>
    </lineage>
</organism>
<proteinExistence type="predicted"/>
<name>A0A5B8VH69_9BACT</name>
<dbReference type="CDD" id="cd24013">
    <property type="entry name" value="ASKHA_ATPase_BT3980-like"/>
    <property type="match status" value="1"/>
</dbReference>
<evidence type="ECO:0000313" key="2">
    <source>
        <dbReference type="Proteomes" id="UP000321291"/>
    </source>
</evidence>
<sequence>MLQKTFELQAAAPKSRILQIELGHQHVTINTFNKDFNPVFQLEHFNFKPQGGKDGLDWQSLLKDLKSQSAILSADSPSEKVLITWENDLVQPVPTALFKPETKEGYFQYYKESITAEPTDYKHLIDPTAEYQFVYSVPLSAFDCLNEDYPGATHQHKQAAITRKLSSFTDHYPLKALLVFYQDHFILTTFAQERLQLIISRPFNHGADIVYHLLSAIKEAGVSPDQCCVYLSGLIDGDSQLFKEIYKFVPVIDVDRMDNMAYLTDHPDYPSHFFVPFYKYVQ</sequence>
<protein>
    <submittedName>
        <fullName evidence="1">DUF3822 family protein</fullName>
    </submittedName>
</protein>
<dbReference type="InterPro" id="IPR024213">
    <property type="entry name" value="DUF3822"/>
</dbReference>
<dbReference type="OrthoDB" id="658622at2"/>
<dbReference type="AlphaFoldDB" id="A0A5B8VH69"/>
<accession>A0A5B8VH69</accession>
<dbReference type="Proteomes" id="UP000321291">
    <property type="component" value="Chromosome"/>
</dbReference>
<dbReference type="Gene3D" id="3.30.420.250">
    <property type="match status" value="1"/>
</dbReference>